<accession>A0AA39M787</accession>
<dbReference type="EMBL" id="JAUCMV010000001">
    <property type="protein sequence ID" value="KAK0423094.1"/>
    <property type="molecule type" value="Genomic_DNA"/>
</dbReference>
<dbReference type="Pfam" id="PF21525">
    <property type="entry name" value="Nlp36"/>
    <property type="match status" value="1"/>
</dbReference>
<feature type="transmembrane region" description="Helical" evidence="1">
    <location>
        <begin position="20"/>
        <end position="41"/>
    </location>
</feature>
<gene>
    <name evidence="2" type="ORF">QR680_007968</name>
</gene>
<name>A0AA39M787_9BILA</name>
<keyword evidence="1" id="KW-1133">Transmembrane helix</keyword>
<proteinExistence type="predicted"/>
<sequence>MSVDLKQHLNFQDYTAPFLVFISFFGIIFLISFTVLNYCFVSKKDDITVFEEASPPWGYRHKVSLKMGPHEQQQLQELVPQKRSVVSLTN</sequence>
<evidence type="ECO:0000313" key="3">
    <source>
        <dbReference type="Proteomes" id="UP001175271"/>
    </source>
</evidence>
<evidence type="ECO:0000313" key="2">
    <source>
        <dbReference type="EMBL" id="KAK0423094.1"/>
    </source>
</evidence>
<protein>
    <submittedName>
        <fullName evidence="2">Uncharacterized protein</fullName>
    </submittedName>
</protein>
<dbReference type="AlphaFoldDB" id="A0AA39M787"/>
<organism evidence="2 3">
    <name type="scientific">Steinernema hermaphroditum</name>
    <dbReference type="NCBI Taxonomy" id="289476"/>
    <lineage>
        <taxon>Eukaryota</taxon>
        <taxon>Metazoa</taxon>
        <taxon>Ecdysozoa</taxon>
        <taxon>Nematoda</taxon>
        <taxon>Chromadorea</taxon>
        <taxon>Rhabditida</taxon>
        <taxon>Tylenchina</taxon>
        <taxon>Panagrolaimomorpha</taxon>
        <taxon>Strongyloidoidea</taxon>
        <taxon>Steinernematidae</taxon>
        <taxon>Steinernema</taxon>
    </lineage>
</organism>
<comment type="caution">
    <text evidence="2">The sequence shown here is derived from an EMBL/GenBank/DDBJ whole genome shotgun (WGS) entry which is preliminary data.</text>
</comment>
<keyword evidence="1" id="KW-0472">Membrane</keyword>
<keyword evidence="3" id="KW-1185">Reference proteome</keyword>
<keyword evidence="1" id="KW-0812">Transmembrane</keyword>
<reference evidence="2" key="1">
    <citation type="submission" date="2023-06" db="EMBL/GenBank/DDBJ databases">
        <title>Genomic analysis of the entomopathogenic nematode Steinernema hermaphroditum.</title>
        <authorList>
            <person name="Schwarz E.M."/>
            <person name="Heppert J.K."/>
            <person name="Baniya A."/>
            <person name="Schwartz H.T."/>
            <person name="Tan C.-H."/>
            <person name="Antoshechkin I."/>
            <person name="Sternberg P.W."/>
            <person name="Goodrich-Blair H."/>
            <person name="Dillman A.R."/>
        </authorList>
    </citation>
    <scope>NUCLEOTIDE SEQUENCE</scope>
    <source>
        <strain evidence="2">PS9179</strain>
        <tissue evidence="2">Whole animal</tissue>
    </source>
</reference>
<dbReference type="Proteomes" id="UP001175271">
    <property type="component" value="Unassembled WGS sequence"/>
</dbReference>
<evidence type="ECO:0000256" key="1">
    <source>
        <dbReference type="SAM" id="Phobius"/>
    </source>
</evidence>